<organism evidence="9 10">
    <name type="scientific">Nosema granulosis</name>
    <dbReference type="NCBI Taxonomy" id="83296"/>
    <lineage>
        <taxon>Eukaryota</taxon>
        <taxon>Fungi</taxon>
        <taxon>Fungi incertae sedis</taxon>
        <taxon>Microsporidia</taxon>
        <taxon>Nosematidae</taxon>
        <taxon>Nosema</taxon>
    </lineage>
</organism>
<keyword evidence="7 8" id="KW-0472">Membrane</keyword>
<gene>
    <name evidence="9" type="primary">GWT1</name>
    <name evidence="9" type="ORF">NGRA_2386</name>
</gene>
<keyword evidence="8" id="KW-0808">Transferase</keyword>
<dbReference type="Proteomes" id="UP000740883">
    <property type="component" value="Unassembled WGS sequence"/>
</dbReference>
<keyword evidence="8" id="KW-0256">Endoplasmic reticulum</keyword>
<dbReference type="GO" id="GO:0032216">
    <property type="term" value="F:glucosaminyl-phosphatidylinositol O-acyltransferase activity"/>
    <property type="evidence" value="ECO:0007669"/>
    <property type="project" value="TreeGrafter"/>
</dbReference>
<dbReference type="GO" id="GO:0072659">
    <property type="term" value="P:protein localization to plasma membrane"/>
    <property type="evidence" value="ECO:0007669"/>
    <property type="project" value="TreeGrafter"/>
</dbReference>
<evidence type="ECO:0000256" key="5">
    <source>
        <dbReference type="ARBA" id="ARBA00022692"/>
    </source>
</evidence>
<sequence>MSYSNENELLLLTGFSPLALLAYKSFPLRNVYFDFVFWIVPQYLIIVYPESKRYLIDFFSSCIDLKLTKPHLKHYLKEYDIPTWLRSNVSLMVAISIFAVDFSFYPDRFGKSNYFGYKFMDIGVGSYVYNAGIMSVKFSHSKNIKSILILGMLGFIRLMCINVLNLEVNIKEYGRYFNFYFILAICNALYGCIKSRFDFVVGYNMILGYDFVLKKYNLSNFILSDGPRKGFLEENKEGIFNIVGYLSIFLMGNLCGRIYFSRYCLRKKLFNILFVTLVFYLSYKTHLKYEEPSRRLGNATYVFWILFLHTFHILLYFTLTLFTGSLVTLTQFYTSKNMMVNFLLSNILVLVFNKTLNLKNMHEVYGNILIVFYLIVSFVFPVLLGQFLFYLMESKRVNIIESEENNK</sequence>
<dbReference type="PANTHER" id="PTHR20661:SF0">
    <property type="entry name" value="PHOSPHATIDYLINOSITOL-GLYCAN BIOSYNTHESIS CLASS W PROTEIN"/>
    <property type="match status" value="1"/>
</dbReference>
<comment type="subcellular location">
    <subcellularLocation>
        <location evidence="8">Endoplasmic reticulum membrane</location>
        <topology evidence="8">Multi-pass membrane protein</topology>
    </subcellularLocation>
    <subcellularLocation>
        <location evidence="1">Membrane</location>
        <topology evidence="1">Multi-pass membrane protein</topology>
    </subcellularLocation>
</comment>
<dbReference type="GO" id="GO:0005789">
    <property type="term" value="C:endoplasmic reticulum membrane"/>
    <property type="evidence" value="ECO:0007669"/>
    <property type="project" value="UniProtKB-SubCell"/>
</dbReference>
<comment type="similarity">
    <text evidence="3 8">Belongs to the PIGW family.</text>
</comment>
<reference evidence="9 10" key="1">
    <citation type="journal article" date="2020" name="Genome Biol. Evol.">
        <title>Comparative genomics of strictly vertically transmitted, feminizing microsporidia endosymbionts of amphipod crustaceans.</title>
        <authorList>
            <person name="Cormier A."/>
            <person name="Chebbi M.A."/>
            <person name="Giraud I."/>
            <person name="Wattier R."/>
            <person name="Teixeira M."/>
            <person name="Gilbert C."/>
            <person name="Rigaud T."/>
            <person name="Cordaux R."/>
        </authorList>
    </citation>
    <scope>NUCLEOTIDE SEQUENCE [LARGE SCALE GENOMIC DNA]</scope>
    <source>
        <strain evidence="9 10">Ou3-Ou53</strain>
    </source>
</reference>
<comment type="caution">
    <text evidence="9">The sequence shown here is derived from an EMBL/GenBank/DDBJ whole genome shotgun (WGS) entry which is preliminary data.</text>
</comment>
<feature type="transmembrane region" description="Helical" evidence="8">
    <location>
        <begin position="176"/>
        <end position="193"/>
    </location>
</feature>
<feature type="transmembrane region" description="Helical" evidence="8">
    <location>
        <begin position="368"/>
        <end position="391"/>
    </location>
</feature>
<keyword evidence="10" id="KW-1185">Reference proteome</keyword>
<evidence type="ECO:0000256" key="6">
    <source>
        <dbReference type="ARBA" id="ARBA00022989"/>
    </source>
</evidence>
<feature type="transmembrane region" description="Helical" evidence="8">
    <location>
        <begin position="83"/>
        <end position="105"/>
    </location>
</feature>
<evidence type="ECO:0000313" key="9">
    <source>
        <dbReference type="EMBL" id="KAF9761838.1"/>
    </source>
</evidence>
<comment type="pathway">
    <text evidence="2 8">Glycolipid biosynthesis; glycosylphosphatidylinositol-anchor biosynthesis.</text>
</comment>
<name>A0A9P6GX62_9MICR</name>
<evidence type="ECO:0000256" key="1">
    <source>
        <dbReference type="ARBA" id="ARBA00004141"/>
    </source>
</evidence>
<evidence type="ECO:0000256" key="7">
    <source>
        <dbReference type="ARBA" id="ARBA00023136"/>
    </source>
</evidence>
<accession>A0A9P6GX62</accession>
<evidence type="ECO:0000256" key="2">
    <source>
        <dbReference type="ARBA" id="ARBA00004687"/>
    </source>
</evidence>
<evidence type="ECO:0000256" key="8">
    <source>
        <dbReference type="RuleBase" id="RU280819"/>
    </source>
</evidence>
<feature type="transmembrane region" description="Helical" evidence="8">
    <location>
        <begin position="303"/>
        <end position="327"/>
    </location>
</feature>
<keyword evidence="8" id="KW-0012">Acyltransferase</keyword>
<keyword evidence="4 8" id="KW-0337">GPI-anchor biosynthesis</keyword>
<evidence type="ECO:0000256" key="3">
    <source>
        <dbReference type="ARBA" id="ARBA00007559"/>
    </source>
</evidence>
<evidence type="ECO:0000313" key="10">
    <source>
        <dbReference type="Proteomes" id="UP000740883"/>
    </source>
</evidence>
<dbReference type="OrthoDB" id="15270at2759"/>
<feature type="transmembrane region" description="Helical" evidence="8">
    <location>
        <begin position="238"/>
        <end position="256"/>
    </location>
</feature>
<proteinExistence type="inferred from homology"/>
<evidence type="ECO:0000256" key="4">
    <source>
        <dbReference type="ARBA" id="ARBA00022502"/>
    </source>
</evidence>
<comment type="caution">
    <text evidence="8">Lacks conserved residue(s) required for the propagation of feature annotation.</text>
</comment>
<keyword evidence="6 8" id="KW-1133">Transmembrane helix</keyword>
<comment type="function">
    <text evidence="8">A acetyltransferase, which acetylates the inositol ring of phosphatidylinositol during biosynthesis of GPI-anchor.</text>
</comment>
<keyword evidence="5 8" id="KW-0812">Transmembrane</keyword>
<feature type="transmembrane region" description="Helical" evidence="8">
    <location>
        <begin position="339"/>
        <end position="356"/>
    </location>
</feature>
<dbReference type="AlphaFoldDB" id="A0A9P6GX62"/>
<dbReference type="InterPro" id="IPR009447">
    <property type="entry name" value="PIGW/GWT1"/>
</dbReference>
<feature type="transmembrane region" description="Helical" evidence="8">
    <location>
        <begin position="147"/>
        <end position="164"/>
    </location>
</feature>
<dbReference type="EMBL" id="SBJO01000255">
    <property type="protein sequence ID" value="KAF9761838.1"/>
    <property type="molecule type" value="Genomic_DNA"/>
</dbReference>
<dbReference type="Pfam" id="PF06423">
    <property type="entry name" value="GWT1"/>
    <property type="match status" value="1"/>
</dbReference>
<dbReference type="PANTHER" id="PTHR20661">
    <property type="entry name" value="PHOSPHATIDYLINOSITOL-GLYCAN BIOSYNTHESIS CLASS W PROTEIN"/>
    <property type="match status" value="1"/>
</dbReference>
<dbReference type="GO" id="GO:0006506">
    <property type="term" value="P:GPI anchor biosynthetic process"/>
    <property type="evidence" value="ECO:0007669"/>
    <property type="project" value="UniProtKB-KW"/>
</dbReference>
<feature type="transmembrane region" description="Helical" evidence="8">
    <location>
        <begin position="31"/>
        <end position="48"/>
    </location>
</feature>
<dbReference type="EC" id="2.3.-.-" evidence="8"/>
<protein>
    <recommendedName>
        <fullName evidence="8">GPI-anchored wall transfer protein</fullName>
        <ecNumber evidence="8">2.3.-.-</ecNumber>
    </recommendedName>
</protein>